<accession>A0A0E4GUU0</accession>
<sequence>MKSWQQSTASVAVALLGLAGAAVNGLGFVACDVELTKMVRGLGFLAPLLLVGPLGIGLLAVGLLEAVAATGLFVGAVLLLCRRRAALWLSLAASMSGLLAGLLLVSAFVPAPLVFGKEMAGLPTEPMAWTIFVFALVTTISAVALVVSRPKQQPYPA</sequence>
<dbReference type="PROSITE" id="PS51257">
    <property type="entry name" value="PROKAR_LIPOPROTEIN"/>
    <property type="match status" value="1"/>
</dbReference>
<evidence type="ECO:0008006" key="4">
    <source>
        <dbReference type="Google" id="ProtNLM"/>
    </source>
</evidence>
<keyword evidence="1" id="KW-0812">Transmembrane</keyword>
<protein>
    <recommendedName>
        <fullName evidence="4">Transmembrane protein</fullName>
    </recommendedName>
</protein>
<feature type="transmembrane region" description="Helical" evidence="1">
    <location>
        <begin position="127"/>
        <end position="147"/>
    </location>
</feature>
<feature type="transmembrane region" description="Helical" evidence="1">
    <location>
        <begin position="87"/>
        <end position="115"/>
    </location>
</feature>
<keyword evidence="1" id="KW-0472">Membrane</keyword>
<evidence type="ECO:0000256" key="1">
    <source>
        <dbReference type="SAM" id="Phobius"/>
    </source>
</evidence>
<dbReference type="OrthoDB" id="4751888at2"/>
<keyword evidence="1" id="KW-1133">Transmembrane helix</keyword>
<gene>
    <name evidence="2" type="ORF">BN1232_00510</name>
</gene>
<dbReference type="STRING" id="141349.BN1232_00510"/>
<organism evidence="2 3">
    <name type="scientific">Mycobacterium lentiflavum</name>
    <dbReference type="NCBI Taxonomy" id="141349"/>
    <lineage>
        <taxon>Bacteria</taxon>
        <taxon>Bacillati</taxon>
        <taxon>Actinomycetota</taxon>
        <taxon>Actinomycetes</taxon>
        <taxon>Mycobacteriales</taxon>
        <taxon>Mycobacteriaceae</taxon>
        <taxon>Mycobacterium</taxon>
        <taxon>Mycobacterium simiae complex</taxon>
    </lineage>
</organism>
<proteinExistence type="predicted"/>
<dbReference type="RefSeq" id="WP_090598472.1">
    <property type="nucleotide sequence ID" value="NZ_CTEE01000001.1"/>
</dbReference>
<feature type="transmembrane region" description="Helical" evidence="1">
    <location>
        <begin position="51"/>
        <end position="80"/>
    </location>
</feature>
<dbReference type="AlphaFoldDB" id="A0A0E4GUU0"/>
<dbReference type="EMBL" id="CTEE01000001">
    <property type="protein sequence ID" value="CQD03782.1"/>
    <property type="molecule type" value="Genomic_DNA"/>
</dbReference>
<name>A0A0E4GUU0_MYCLN</name>
<dbReference type="Proteomes" id="UP000199251">
    <property type="component" value="Unassembled WGS sequence"/>
</dbReference>
<evidence type="ECO:0000313" key="3">
    <source>
        <dbReference type="Proteomes" id="UP000199251"/>
    </source>
</evidence>
<evidence type="ECO:0000313" key="2">
    <source>
        <dbReference type="EMBL" id="CQD03782.1"/>
    </source>
</evidence>
<reference evidence="2 3" key="1">
    <citation type="submission" date="2015-03" db="EMBL/GenBank/DDBJ databases">
        <authorList>
            <person name="Urmite Genomes"/>
        </authorList>
    </citation>
    <scope>NUCLEOTIDE SEQUENCE [LARGE SCALE GENOMIC DNA]</scope>
    <source>
        <strain evidence="2 3">CSUR P1491</strain>
    </source>
</reference>